<dbReference type="InterPro" id="IPR006439">
    <property type="entry name" value="HAD-SF_hydro_IA"/>
</dbReference>
<organism evidence="1 2">
    <name type="scientific">Dyella ginsengisoli</name>
    <dbReference type="NCBI Taxonomy" id="363848"/>
    <lineage>
        <taxon>Bacteria</taxon>
        <taxon>Pseudomonadati</taxon>
        <taxon>Pseudomonadota</taxon>
        <taxon>Gammaproteobacteria</taxon>
        <taxon>Lysobacterales</taxon>
        <taxon>Rhodanobacteraceae</taxon>
        <taxon>Dyella</taxon>
    </lineage>
</organism>
<comment type="caution">
    <text evidence="1">The sequence shown here is derived from an EMBL/GenBank/DDBJ whole genome shotgun (WGS) entry which is preliminary data.</text>
</comment>
<name>A0ABW8JVI5_9GAMM</name>
<dbReference type="NCBIfam" id="TIGR01549">
    <property type="entry name" value="HAD-SF-IA-v1"/>
    <property type="match status" value="1"/>
</dbReference>
<gene>
    <name evidence="1" type="ORF">ISP17_14465</name>
</gene>
<protein>
    <submittedName>
        <fullName evidence="1">HAD family hydrolase</fullName>
    </submittedName>
</protein>
<dbReference type="EMBL" id="JADIKM010000004">
    <property type="protein sequence ID" value="MFK2905164.1"/>
    <property type="molecule type" value="Genomic_DNA"/>
</dbReference>
<sequence>MRASSFLRFMRAAADEPPMPASTHALATRRHWVFDMDGTLTVAMHDFTAIRRALEIRDDEDILAHIASLPDANARAKRAWLLEHERELAHASRPAPGAAELVRGLVARGCRLGILTRNLRELALITLEAIGVADCFDPVDVLGREDAAPKPDPAGLHHLAARWTVRPGELVMVGDYAYDLACARAAGAASVLVNLPGNPWPELTDWRFDDCLGLHAALA</sequence>
<dbReference type="NCBIfam" id="TIGR01509">
    <property type="entry name" value="HAD-SF-IA-v3"/>
    <property type="match status" value="1"/>
</dbReference>
<dbReference type="GO" id="GO:0016787">
    <property type="term" value="F:hydrolase activity"/>
    <property type="evidence" value="ECO:0007669"/>
    <property type="project" value="UniProtKB-KW"/>
</dbReference>
<dbReference type="Gene3D" id="3.40.50.1000">
    <property type="entry name" value="HAD superfamily/HAD-like"/>
    <property type="match status" value="1"/>
</dbReference>
<dbReference type="SFLD" id="SFLDG01129">
    <property type="entry name" value="C1.5:_HAD__Beta-PGM__Phosphata"/>
    <property type="match status" value="1"/>
</dbReference>
<evidence type="ECO:0000313" key="2">
    <source>
        <dbReference type="Proteomes" id="UP001620460"/>
    </source>
</evidence>
<dbReference type="SFLD" id="SFLDS00003">
    <property type="entry name" value="Haloacid_Dehalogenase"/>
    <property type="match status" value="1"/>
</dbReference>
<dbReference type="Gene3D" id="1.10.260.80">
    <property type="match status" value="1"/>
</dbReference>
<dbReference type="InterPro" id="IPR036412">
    <property type="entry name" value="HAD-like_sf"/>
</dbReference>
<proteinExistence type="predicted"/>
<evidence type="ECO:0000313" key="1">
    <source>
        <dbReference type="EMBL" id="MFK2905164.1"/>
    </source>
</evidence>
<dbReference type="Pfam" id="PF00702">
    <property type="entry name" value="Hydrolase"/>
    <property type="match status" value="1"/>
</dbReference>
<dbReference type="SUPFAM" id="SSF56784">
    <property type="entry name" value="HAD-like"/>
    <property type="match status" value="1"/>
</dbReference>
<dbReference type="InterPro" id="IPR023214">
    <property type="entry name" value="HAD_sf"/>
</dbReference>
<reference evidence="1 2" key="1">
    <citation type="submission" date="2020-10" db="EMBL/GenBank/DDBJ databases">
        <title>Phylogeny of dyella-like bacteria.</title>
        <authorList>
            <person name="Fu J."/>
        </authorList>
    </citation>
    <scope>NUCLEOTIDE SEQUENCE [LARGE SCALE GENOMIC DNA]</scope>
    <source>
        <strain evidence="1 2">Gsoil3046</strain>
    </source>
</reference>
<accession>A0ABW8JVI5</accession>
<keyword evidence="2" id="KW-1185">Reference proteome</keyword>
<dbReference type="Proteomes" id="UP001620460">
    <property type="component" value="Unassembled WGS sequence"/>
</dbReference>
<dbReference type="PANTHER" id="PTHR43885:SF1">
    <property type="entry name" value="SUPERFAMILY HYDROLASE, PUTATIVE (AFU_ORTHOLOGUE AFUA_4G13290)-RELATED"/>
    <property type="match status" value="1"/>
</dbReference>
<dbReference type="PANTHER" id="PTHR43885">
    <property type="entry name" value="HALOACID DEHALOGENASE-LIKE HYDROLASE"/>
    <property type="match status" value="1"/>
</dbReference>
<keyword evidence="1" id="KW-0378">Hydrolase</keyword>